<dbReference type="Proteomes" id="UP000095284">
    <property type="component" value="Unplaced"/>
</dbReference>
<dbReference type="EMBL" id="CAJFDI010000006">
    <property type="protein sequence ID" value="CAD5233918.1"/>
    <property type="molecule type" value="Genomic_DNA"/>
</dbReference>
<feature type="compositionally biased region" description="Basic and acidic residues" evidence="1">
    <location>
        <begin position="431"/>
        <end position="441"/>
    </location>
</feature>
<organism evidence="3 5">
    <name type="scientific">Bursaphelenchus xylophilus</name>
    <name type="common">Pinewood nematode worm</name>
    <name type="synonym">Aphelenchoides xylophilus</name>
    <dbReference type="NCBI Taxonomy" id="6326"/>
    <lineage>
        <taxon>Eukaryota</taxon>
        <taxon>Metazoa</taxon>
        <taxon>Ecdysozoa</taxon>
        <taxon>Nematoda</taxon>
        <taxon>Chromadorea</taxon>
        <taxon>Rhabditida</taxon>
        <taxon>Tylenchina</taxon>
        <taxon>Tylenchomorpha</taxon>
        <taxon>Aphelenchoidea</taxon>
        <taxon>Aphelenchoididae</taxon>
        <taxon>Bursaphelenchus</taxon>
    </lineage>
</organism>
<dbReference type="PRINTS" id="PR00449">
    <property type="entry name" value="RASTRNSFRMNG"/>
</dbReference>
<feature type="compositionally biased region" description="Polar residues" evidence="1">
    <location>
        <begin position="276"/>
        <end position="287"/>
    </location>
</feature>
<dbReference type="SUPFAM" id="SSF52540">
    <property type="entry name" value="P-loop containing nucleoside triphosphate hydrolases"/>
    <property type="match status" value="1"/>
</dbReference>
<name>A0A1I7SL58_BURXY</name>
<dbReference type="PROSITE" id="PS51419">
    <property type="entry name" value="RAB"/>
    <property type="match status" value="1"/>
</dbReference>
<dbReference type="PANTHER" id="PTHR14932">
    <property type="entry name" value="RAS GTPASE-RELATED"/>
    <property type="match status" value="1"/>
</dbReference>
<reference evidence="5" key="1">
    <citation type="submission" date="2016-11" db="UniProtKB">
        <authorList>
            <consortium name="WormBaseParasite"/>
        </authorList>
    </citation>
    <scope>IDENTIFICATION</scope>
</reference>
<dbReference type="GO" id="GO:0005525">
    <property type="term" value="F:GTP binding"/>
    <property type="evidence" value="ECO:0007669"/>
    <property type="project" value="InterPro"/>
</dbReference>
<dbReference type="InterPro" id="IPR040385">
    <property type="entry name" value="RABL6"/>
</dbReference>
<dbReference type="SMR" id="A0A1I7SL58"/>
<gene>
    <name evidence="2" type="ORF">BXYJ_LOCUS14009</name>
</gene>
<evidence type="ECO:0000313" key="4">
    <source>
        <dbReference type="Proteomes" id="UP000659654"/>
    </source>
</evidence>
<reference evidence="2" key="2">
    <citation type="submission" date="2020-09" db="EMBL/GenBank/DDBJ databases">
        <authorList>
            <person name="Kikuchi T."/>
        </authorList>
    </citation>
    <scope>NUCLEOTIDE SEQUENCE</scope>
    <source>
        <strain evidence="2">Ka4C1</strain>
    </source>
</reference>
<protein>
    <submittedName>
        <fullName evidence="2">(pine wood nematode) hypothetical protein</fullName>
    </submittedName>
</protein>
<dbReference type="EMBL" id="CAJFCV020000006">
    <property type="protein sequence ID" value="CAG9129377.1"/>
    <property type="molecule type" value="Genomic_DNA"/>
</dbReference>
<accession>A0A1I7SL58</accession>
<dbReference type="AlphaFoldDB" id="A0A1I7SL58"/>
<dbReference type="Proteomes" id="UP000659654">
    <property type="component" value="Unassembled WGS sequence"/>
</dbReference>
<feature type="compositionally biased region" description="Acidic residues" evidence="1">
    <location>
        <begin position="501"/>
        <end position="517"/>
    </location>
</feature>
<feature type="compositionally biased region" description="Basic and acidic residues" evidence="1">
    <location>
        <begin position="378"/>
        <end position="392"/>
    </location>
</feature>
<dbReference type="GO" id="GO:0005634">
    <property type="term" value="C:nucleus"/>
    <property type="evidence" value="ECO:0007669"/>
    <property type="project" value="TreeGrafter"/>
</dbReference>
<evidence type="ECO:0000313" key="3">
    <source>
        <dbReference type="Proteomes" id="UP000095284"/>
    </source>
</evidence>
<feature type="region of interest" description="Disordered" evidence="1">
    <location>
        <begin position="367"/>
        <end position="417"/>
    </location>
</feature>
<feature type="region of interest" description="Disordered" evidence="1">
    <location>
        <begin position="276"/>
        <end position="321"/>
    </location>
</feature>
<dbReference type="PANTHER" id="PTHR14932:SF1">
    <property type="entry name" value="RAB-LIKE PROTEIN 6"/>
    <property type="match status" value="1"/>
</dbReference>
<evidence type="ECO:0000313" key="2">
    <source>
        <dbReference type="EMBL" id="CAD5233918.1"/>
    </source>
</evidence>
<evidence type="ECO:0000256" key="1">
    <source>
        <dbReference type="SAM" id="MobiDB-lite"/>
    </source>
</evidence>
<feature type="region of interest" description="Disordered" evidence="1">
    <location>
        <begin position="431"/>
        <end position="517"/>
    </location>
</feature>
<dbReference type="Proteomes" id="UP000582659">
    <property type="component" value="Unassembled WGS sequence"/>
</dbReference>
<dbReference type="GO" id="GO:0003924">
    <property type="term" value="F:GTPase activity"/>
    <property type="evidence" value="ECO:0007669"/>
    <property type="project" value="InterPro"/>
</dbReference>
<dbReference type="OrthoDB" id="207081at2759"/>
<dbReference type="eggNOG" id="KOG0084">
    <property type="taxonomic scope" value="Eukaryota"/>
</dbReference>
<dbReference type="GO" id="GO:0005829">
    <property type="term" value="C:cytosol"/>
    <property type="evidence" value="ECO:0007669"/>
    <property type="project" value="TreeGrafter"/>
</dbReference>
<dbReference type="Pfam" id="PF08477">
    <property type="entry name" value="Roc"/>
    <property type="match status" value="1"/>
</dbReference>
<feature type="region of interest" description="Disordered" evidence="1">
    <location>
        <begin position="111"/>
        <end position="130"/>
    </location>
</feature>
<feature type="compositionally biased region" description="Basic residues" evidence="1">
    <location>
        <begin position="479"/>
        <end position="495"/>
    </location>
</feature>
<dbReference type="WBParaSite" id="BXY_1379000.1">
    <property type="protein sequence ID" value="BXY_1379000.1"/>
    <property type="gene ID" value="BXY_1379000"/>
</dbReference>
<evidence type="ECO:0000313" key="5">
    <source>
        <dbReference type="WBParaSite" id="BXY_1379000.1"/>
    </source>
</evidence>
<dbReference type="SMART" id="SM00175">
    <property type="entry name" value="RAB"/>
    <property type="match status" value="1"/>
</dbReference>
<proteinExistence type="predicted"/>
<keyword evidence="4" id="KW-1185">Reference proteome</keyword>
<sequence>MITALRKKFAGPPSPNPQGTRTKPGINVVKTDLQRRYANGVNFNMKVVIRGDRNVGKTCLFKRLQGQPFSEEYIPTDEIQVSNITWNYRCSDFIVKVDVWDVVDESRRRKPRSSGLKLDNGPADHKEANGGPQDMMVCDAAFLDVYKNCNGVLLMFDITKSWTFKYVKEELERIPAHLPVLVLANKIDLAGKREVTEDEIVSFFRNFKRKQPLAGKLKAPVRLVQSSMMNANGLKYLYNFLNIPFLFVQREQLENALEANKDDINVALLELDQFQSASNSPSHQQTPLVPKQELDEREVDSTPEFRRKKSISSASGDDNKMVDMFEEDFQSGDEDFPQVPMDFTQKIEVPELKLEFNEELVKKEEENLRSGLNEWLEEQERRTEQKSGEKNGQESSDEDGNPLVTQIDVDSDESEEDVIIERMKAVFKVEERHEEVVECKTKPKSPSIPKTLDDFFDDSPESSSYATVTSAEDPSEPRKQKKNKKSTTKTKKSKEKRNDMLVEDDPDDLGLGDYEAL</sequence>
<feature type="region of interest" description="Disordered" evidence="1">
    <location>
        <begin position="1"/>
        <end position="25"/>
    </location>
</feature>
<dbReference type="InterPro" id="IPR001806">
    <property type="entry name" value="Small_GTPase"/>
</dbReference>
<dbReference type="Gene3D" id="3.40.50.300">
    <property type="entry name" value="P-loop containing nucleotide triphosphate hydrolases"/>
    <property type="match status" value="1"/>
</dbReference>
<dbReference type="Pfam" id="PF00071">
    <property type="entry name" value="Ras"/>
    <property type="match status" value="1"/>
</dbReference>
<dbReference type="InterPro" id="IPR027417">
    <property type="entry name" value="P-loop_NTPase"/>
</dbReference>